<proteinExistence type="predicted"/>
<evidence type="ECO:0000256" key="2">
    <source>
        <dbReference type="ARBA" id="ARBA00022448"/>
    </source>
</evidence>
<keyword evidence="2" id="KW-0813">Transport</keyword>
<dbReference type="Proteomes" id="UP000663882">
    <property type="component" value="Unassembled WGS sequence"/>
</dbReference>
<sequence length="667" mass="73496">MIAIGGSIGNGLFVVSGSALANGGPAALIFNFIITGFMLFNVAMTLGELSVAFPVSGSFASHSSRFLDRSWGFAMGWNYAMNWLIALPIELTSAGLIINYWTKSVNIAVWITILLVTLLIINLFGVRGYGDIEFFISIIKVIAVIGFIILGIVLVFGGGPNHEYIGGKYWHDPGPFAHGFKGVCSVFVTAAYAFSGTELVGLAAAETANPRKTIPRATKQVFWRILIFYIASLTLIGFLVPYTDSRLLNKCNANASSTSDTSASPFVIAIDEARIKILPSIFNAVILCAVLSVGNSSVYGASRTLCALAENGHAPKILAYIDHINGSYVDAHDGCLVKFGNTYFLYGTVYGKCHQSTTICDGVCGYLNNTFALYTSADLVNWTLISNNVVPEVTKDNNHTNYWMPNVGYNSRTRQYVMIYWSSRYGFQNSLVALAVSSTPFGPFENIPPLVMQGGKVISSTTGLFIDDDNTAYVRYNTRDAPLRHVIERLSPDWMTSTGQFSIIFEKQDYPWFEGGGVFKRKGIYYTMLGADCCFCQWGADARTFVSTDPLGNWTYIDQLNYCADGKAPPDHVSGMTVNPCSINDPYGTNFTVPAQQFNVATLPISSEEILYMYYGERFRSSKDGIKGHDFQAWIPIEFTENDSPKPMKFYDNFTINIQEEYSTESF</sequence>
<dbReference type="GO" id="GO:0005975">
    <property type="term" value="P:carbohydrate metabolic process"/>
    <property type="evidence" value="ECO:0007669"/>
    <property type="project" value="InterPro"/>
</dbReference>
<dbReference type="InterPro" id="IPR023296">
    <property type="entry name" value="Glyco_hydro_beta-prop_sf"/>
</dbReference>
<feature type="transmembrane region" description="Helical" evidence="7">
    <location>
        <begin position="221"/>
        <end position="242"/>
    </location>
</feature>
<evidence type="ECO:0000313" key="9">
    <source>
        <dbReference type="EMBL" id="CAF0978498.1"/>
    </source>
</evidence>
<dbReference type="InterPro" id="IPR004841">
    <property type="entry name" value="AA-permease/SLC12A_dom"/>
</dbReference>
<dbReference type="AlphaFoldDB" id="A0A814F0I8"/>
<comment type="subcellular location">
    <subcellularLocation>
        <location evidence="1">Membrane</location>
        <topology evidence="1">Multi-pass membrane protein</topology>
    </subcellularLocation>
</comment>
<accession>A0A814F0I8</accession>
<gene>
    <name evidence="9" type="ORF">RFH988_LOCUS13017</name>
</gene>
<evidence type="ECO:0000256" key="5">
    <source>
        <dbReference type="ARBA" id="ARBA00022989"/>
    </source>
</evidence>
<dbReference type="PANTHER" id="PTHR43341">
    <property type="entry name" value="AMINO ACID PERMEASE"/>
    <property type="match status" value="1"/>
</dbReference>
<evidence type="ECO:0000259" key="8">
    <source>
        <dbReference type="Pfam" id="PF00324"/>
    </source>
</evidence>
<dbReference type="CDD" id="cd18824">
    <property type="entry name" value="GH43_CtGH43-like"/>
    <property type="match status" value="1"/>
</dbReference>
<dbReference type="FunFam" id="1.20.1740.10:FF:000001">
    <property type="entry name" value="Amino acid permease"/>
    <property type="match status" value="1"/>
</dbReference>
<dbReference type="EMBL" id="CAJNOO010000560">
    <property type="protein sequence ID" value="CAF0978498.1"/>
    <property type="molecule type" value="Genomic_DNA"/>
</dbReference>
<dbReference type="InterPro" id="IPR004840">
    <property type="entry name" value="Amino_acid_permease_CS"/>
</dbReference>
<keyword evidence="4" id="KW-0029">Amino-acid transport</keyword>
<dbReference type="OrthoDB" id="10035131at2759"/>
<dbReference type="PANTHER" id="PTHR43341:SF1">
    <property type="entry name" value="GENERAL AMINO-ACID PERMEASE GAP1"/>
    <property type="match status" value="1"/>
</dbReference>
<evidence type="ECO:0000256" key="3">
    <source>
        <dbReference type="ARBA" id="ARBA00022692"/>
    </source>
</evidence>
<keyword evidence="3 7" id="KW-0812">Transmembrane</keyword>
<keyword evidence="6 7" id="KW-0472">Membrane</keyword>
<dbReference type="GO" id="GO:0004553">
    <property type="term" value="F:hydrolase activity, hydrolyzing O-glycosyl compounds"/>
    <property type="evidence" value="ECO:0007669"/>
    <property type="project" value="InterPro"/>
</dbReference>
<feature type="transmembrane region" description="Helical" evidence="7">
    <location>
        <begin position="107"/>
        <end position="126"/>
    </location>
</feature>
<evidence type="ECO:0000256" key="1">
    <source>
        <dbReference type="ARBA" id="ARBA00004141"/>
    </source>
</evidence>
<dbReference type="SUPFAM" id="SSF75005">
    <property type="entry name" value="Arabinanase/levansucrase/invertase"/>
    <property type="match status" value="1"/>
</dbReference>
<feature type="transmembrane region" description="Helical" evidence="7">
    <location>
        <begin position="40"/>
        <end position="60"/>
    </location>
</feature>
<dbReference type="PROSITE" id="PS00218">
    <property type="entry name" value="AMINO_ACID_PERMEASE_1"/>
    <property type="match status" value="1"/>
</dbReference>
<feature type="domain" description="Amino acid permease/ SLC12A" evidence="8">
    <location>
        <begin position="1"/>
        <end position="422"/>
    </location>
</feature>
<dbReference type="GO" id="GO:0015171">
    <property type="term" value="F:amino acid transmembrane transporter activity"/>
    <property type="evidence" value="ECO:0007669"/>
    <property type="project" value="TreeGrafter"/>
</dbReference>
<protein>
    <recommendedName>
        <fullName evidence="8">Amino acid permease/ SLC12A domain-containing protein</fullName>
    </recommendedName>
</protein>
<feature type="transmembrane region" description="Helical" evidence="7">
    <location>
        <begin position="138"/>
        <end position="159"/>
    </location>
</feature>
<evidence type="ECO:0000256" key="4">
    <source>
        <dbReference type="ARBA" id="ARBA00022970"/>
    </source>
</evidence>
<evidence type="ECO:0000256" key="7">
    <source>
        <dbReference type="SAM" id="Phobius"/>
    </source>
</evidence>
<organism evidence="9 10">
    <name type="scientific">Rotaria sordida</name>
    <dbReference type="NCBI Taxonomy" id="392033"/>
    <lineage>
        <taxon>Eukaryota</taxon>
        <taxon>Metazoa</taxon>
        <taxon>Spiralia</taxon>
        <taxon>Gnathifera</taxon>
        <taxon>Rotifera</taxon>
        <taxon>Eurotatoria</taxon>
        <taxon>Bdelloidea</taxon>
        <taxon>Philodinida</taxon>
        <taxon>Philodinidae</taxon>
        <taxon>Rotaria</taxon>
    </lineage>
</organism>
<dbReference type="Pfam" id="PF00324">
    <property type="entry name" value="AA_permease"/>
    <property type="match status" value="1"/>
</dbReference>
<evidence type="ECO:0000313" key="10">
    <source>
        <dbReference type="Proteomes" id="UP000663882"/>
    </source>
</evidence>
<dbReference type="GO" id="GO:0016020">
    <property type="term" value="C:membrane"/>
    <property type="evidence" value="ECO:0007669"/>
    <property type="project" value="UniProtKB-SubCell"/>
</dbReference>
<feature type="transmembrane region" description="Helical" evidence="7">
    <location>
        <begin position="81"/>
        <end position="101"/>
    </location>
</feature>
<dbReference type="InterPro" id="IPR050524">
    <property type="entry name" value="APC_YAT"/>
</dbReference>
<comment type="caution">
    <text evidence="9">The sequence shown here is derived from an EMBL/GenBank/DDBJ whole genome shotgun (WGS) entry which is preliminary data.</text>
</comment>
<keyword evidence="5 7" id="KW-1133">Transmembrane helix</keyword>
<feature type="transmembrane region" description="Helical" evidence="7">
    <location>
        <begin position="12"/>
        <end position="34"/>
    </location>
</feature>
<evidence type="ECO:0000256" key="6">
    <source>
        <dbReference type="ARBA" id="ARBA00023136"/>
    </source>
</evidence>
<dbReference type="Gene3D" id="1.20.1740.10">
    <property type="entry name" value="Amino acid/polyamine transporter I"/>
    <property type="match status" value="1"/>
</dbReference>
<reference evidence="9" key="1">
    <citation type="submission" date="2021-02" db="EMBL/GenBank/DDBJ databases">
        <authorList>
            <person name="Nowell W R."/>
        </authorList>
    </citation>
    <scope>NUCLEOTIDE SEQUENCE</scope>
</reference>
<name>A0A814F0I8_9BILA</name>
<feature type="transmembrane region" description="Helical" evidence="7">
    <location>
        <begin position="179"/>
        <end position="200"/>
    </location>
</feature>